<proteinExistence type="predicted"/>
<evidence type="ECO:0000259" key="7">
    <source>
        <dbReference type="SMART" id="SM00907"/>
    </source>
</evidence>
<keyword evidence="8" id="KW-1185">Reference proteome</keyword>
<accession>A0A915K5V4</accession>
<evidence type="ECO:0000256" key="3">
    <source>
        <dbReference type="ARBA" id="ARBA00022729"/>
    </source>
</evidence>
<feature type="compositionally biased region" description="Basic residues" evidence="6">
    <location>
        <begin position="309"/>
        <end position="324"/>
    </location>
</feature>
<dbReference type="SMART" id="SM00907">
    <property type="entry name" value="GDNF"/>
    <property type="match status" value="2"/>
</dbReference>
<evidence type="ECO:0000256" key="5">
    <source>
        <dbReference type="ARBA" id="ARBA00023180"/>
    </source>
</evidence>
<evidence type="ECO:0000313" key="9">
    <source>
        <dbReference type="WBParaSite" id="nRc.2.0.1.t34115-RA"/>
    </source>
</evidence>
<feature type="region of interest" description="Disordered" evidence="6">
    <location>
        <begin position="305"/>
        <end position="343"/>
    </location>
</feature>
<evidence type="ECO:0000313" key="8">
    <source>
        <dbReference type="Proteomes" id="UP000887565"/>
    </source>
</evidence>
<name>A0A915K5V4_ROMCU</name>
<sequence>MMCINPDASVVLHFSPRTSASPEASQRVVATYFRQNYTCLLQQNGSPSTIYYRPQTINESLPKTTDDNLQPYRTERNSHFVRLRSVDGIPFRSVPSGKATWERLGVLTSSRKCLTYFDLTFTLFCETICHLGLAVGKHTQYAKFAERLDIEGQIRASPRILMILNFDRVTALRQTLFLLFIDTVIHIVNALDCVQALRICMNDQICSLAWEARRSSCGTVSHQDQKCSSRNLHMCQTTLLALHSSIHSAFIPRCDCQRSTNYGLKRRCALIRGNIFEHPCSASGDIEIGDHKKLTNYYFSTHSSLAQTNHRRHKSQHKNQRSKLGRSDQWRRPASPNDVKNNESVDLHFDDFLIDKHEFANTDETPDDDQHFDNTKFFVNLDDHEQFVASWRKDHDGQPTPNGRKMSSHSSCSTLYKKCQRHVACRNLWSLYRDKCRVENYVCEMPSKYCKISTISAVTKAVFHRKDCKEAYEGMQWTGLNSCHCDDDHSLHGPECHWIELLTSHNKCIAVSLTSISARARDYFDVGITKWSMLVFTNIFHTLKKSRGSQLRFSRGQPGVSRVSLEEFTPPPYVHQWLVEELKAEGFLSMMNNFTYNGNNVPLPSVYAPKDYDDALDRNPVTARIVPMSSTYTTARTLTKLVTSTPSMSSVSTTFLSAQLPLVLGAELVDPSAAGFNATHQPPLFIQFSRKTFETVVASEKSLSTFMSTTKIDADVRNSSRTSAVTTTTTERSARRKIVPFTRPKTSTTMTPSTQRRTTPIGAVLMPTKMNFSRFVSFNEVLFGKNHFRIAYDANKIWSSARTYFRLL</sequence>
<feature type="domain" description="GDNF/GAS1" evidence="7">
    <location>
        <begin position="193"/>
        <end position="280"/>
    </location>
</feature>
<dbReference type="Proteomes" id="UP000887565">
    <property type="component" value="Unplaced"/>
</dbReference>
<keyword evidence="3" id="KW-0732">Signal</keyword>
<evidence type="ECO:0000256" key="6">
    <source>
        <dbReference type="SAM" id="MobiDB-lite"/>
    </source>
</evidence>
<reference evidence="9" key="1">
    <citation type="submission" date="2022-11" db="UniProtKB">
        <authorList>
            <consortium name="WormBaseParasite"/>
        </authorList>
    </citation>
    <scope>IDENTIFICATION</scope>
</reference>
<feature type="domain" description="GDNF/GAS1" evidence="7">
    <location>
        <begin position="412"/>
        <end position="508"/>
    </location>
</feature>
<evidence type="ECO:0000256" key="1">
    <source>
        <dbReference type="ARBA" id="ARBA00004236"/>
    </source>
</evidence>
<dbReference type="Pfam" id="PF02351">
    <property type="entry name" value="GDNF"/>
    <property type="match status" value="1"/>
</dbReference>
<organism evidence="8 9">
    <name type="scientific">Romanomermis culicivorax</name>
    <name type="common">Nematode worm</name>
    <dbReference type="NCBI Taxonomy" id="13658"/>
    <lineage>
        <taxon>Eukaryota</taxon>
        <taxon>Metazoa</taxon>
        <taxon>Ecdysozoa</taxon>
        <taxon>Nematoda</taxon>
        <taxon>Enoplea</taxon>
        <taxon>Dorylaimia</taxon>
        <taxon>Mermithida</taxon>
        <taxon>Mermithoidea</taxon>
        <taxon>Mermithidae</taxon>
        <taxon>Romanomermis</taxon>
    </lineage>
</organism>
<dbReference type="WBParaSite" id="nRc.2.0.1.t34115-RA">
    <property type="protein sequence ID" value="nRc.2.0.1.t34115-RA"/>
    <property type="gene ID" value="nRc.2.0.1.g34115"/>
</dbReference>
<dbReference type="InterPro" id="IPR037193">
    <property type="entry name" value="GDNF_alpha"/>
</dbReference>
<protein>
    <submittedName>
        <fullName evidence="9">GDNF/GAS1 domain-containing protein</fullName>
    </submittedName>
</protein>
<comment type="subcellular location">
    <subcellularLocation>
        <location evidence="1">Cell membrane</location>
    </subcellularLocation>
</comment>
<dbReference type="InterPro" id="IPR016017">
    <property type="entry name" value="GDNF/GAS1"/>
</dbReference>
<evidence type="ECO:0000256" key="4">
    <source>
        <dbReference type="ARBA" id="ARBA00023136"/>
    </source>
</evidence>
<dbReference type="SUPFAM" id="SSF110035">
    <property type="entry name" value="GDNF receptor-like"/>
    <property type="match status" value="1"/>
</dbReference>
<keyword evidence="5" id="KW-0325">Glycoprotein</keyword>
<keyword evidence="4" id="KW-0472">Membrane</keyword>
<dbReference type="AlphaFoldDB" id="A0A915K5V4"/>
<keyword evidence="2" id="KW-1003">Cell membrane</keyword>
<evidence type="ECO:0000256" key="2">
    <source>
        <dbReference type="ARBA" id="ARBA00022475"/>
    </source>
</evidence>
<dbReference type="GO" id="GO:0005886">
    <property type="term" value="C:plasma membrane"/>
    <property type="evidence" value="ECO:0007669"/>
    <property type="project" value="UniProtKB-SubCell"/>
</dbReference>